<evidence type="ECO:0000259" key="3">
    <source>
        <dbReference type="Pfam" id="PF03644"/>
    </source>
</evidence>
<dbReference type="PANTHER" id="PTHR13246">
    <property type="entry name" value="ENDO BETA N-ACETYLGLUCOSAMINIDASE"/>
    <property type="match status" value="1"/>
</dbReference>
<protein>
    <recommendedName>
        <fullName evidence="3">Cytosolic endo-beta-N-acetylglucosaminidase TIM barrel domain-containing protein</fullName>
    </recommendedName>
</protein>
<evidence type="ECO:0000256" key="1">
    <source>
        <dbReference type="SAM" id="MobiDB-lite"/>
    </source>
</evidence>
<sequence length="889" mass="96411">MSAEESPSSSAWLLGAALLAVCSGVVWYIYSRRETGLRLTDTRQGGRHGATSTQTTSREEWLRRQQAIVDAAGAVSTRSKPLNRAEDDVEMEGESEVVVERFAKQGGGGAAVMQAPTQAGVRGSLHTKQGEISKKGGKKGVETSSKRGGEEEAKARIATLEEICALEGWPTHSGLTTLDALYDFHGRVLRRDPSILHALIPPSSKLKQASKRGNDPRCKPPFSPLVMHVHDMKGGYQADKYFQGACMGQGGGNVPMSDASSWYCFKHWGMVDVFVYFSHDFVTVPPRAWIETAHRHGVRVLGTVITEHEAGAKLNAELFSSGDNMMQSFAQTLVDIADKLGFDGWLINIEAPVQLPRNPSPNYSQIGGCYHIAQFLSDLTRRMHERNPQSQVIWYDSIDYVSGRIAYMNELGTKNGSFFAVCDGILCNYQWDGMAPARSAIAAGRIRSMLEQEKAAKGETVSKSFCSPARVYMGIDVHGRGSFGGGGFGTPTALAKIKEGKVSAGIFAPAWTLENFGFPRSLDTDTSLWSQPGTDEKGKYRDAVSSFVNARPVGNVPFSTSFALGMGSKYFYKGKLQGRFLLSTHASQSQPCGQSGSVSFYSMGLQHIQPSSLCKAKVDTLGATLDYDFADAYFGSNCIRCRVPRAGERPAAGNRGRTSFHLFSLRGNRIDGDETVTIAYKRIVGVAHIGVSVESEGRGSFSCSPNPALLHSCGAFGQSIPLVRQENESGWVVEVYDLSKVDKLISKGYPMVALNLEVFCESEGDTLVRLGKVAMGKRTVNYSGMNTTSGNELVPLTHSFKSKIGFIWKDDIKADHYLLFGRHTSEASAASSASSTSSPPTLLFSTTSSFLTLPTSWVKDFSPSSFAVCAVYPDHTFGPLCEVKPCPVS</sequence>
<keyword evidence="2" id="KW-0472">Membrane</keyword>
<name>A0A7S3DET9_9EUKA</name>
<keyword evidence="2" id="KW-0812">Transmembrane</keyword>
<keyword evidence="2" id="KW-1133">Transmembrane helix</keyword>
<feature type="region of interest" description="Disordered" evidence="1">
    <location>
        <begin position="120"/>
        <end position="152"/>
    </location>
</feature>
<feature type="domain" description="Cytosolic endo-beta-N-acetylglucosaminidase TIM barrel" evidence="3">
    <location>
        <begin position="258"/>
        <end position="570"/>
    </location>
</feature>
<feature type="transmembrane region" description="Helical" evidence="2">
    <location>
        <begin position="12"/>
        <end position="30"/>
    </location>
</feature>
<feature type="region of interest" description="Disordered" evidence="1">
    <location>
        <begin position="41"/>
        <end position="60"/>
    </location>
</feature>
<evidence type="ECO:0000313" key="4">
    <source>
        <dbReference type="EMBL" id="CAE0255156.1"/>
    </source>
</evidence>
<dbReference type="EMBL" id="HBIB01026851">
    <property type="protein sequence ID" value="CAE0255156.1"/>
    <property type="molecule type" value="Transcribed_RNA"/>
</dbReference>
<proteinExistence type="predicted"/>
<dbReference type="GO" id="GO:0005829">
    <property type="term" value="C:cytosol"/>
    <property type="evidence" value="ECO:0007669"/>
    <property type="project" value="UniProtKB-SubCell"/>
</dbReference>
<evidence type="ECO:0000256" key="2">
    <source>
        <dbReference type="SAM" id="Phobius"/>
    </source>
</evidence>
<dbReference type="InterPro" id="IPR032979">
    <property type="entry name" value="ENGase"/>
</dbReference>
<organism evidence="4">
    <name type="scientific">Palpitomonas bilix</name>
    <dbReference type="NCBI Taxonomy" id="652834"/>
    <lineage>
        <taxon>Eukaryota</taxon>
        <taxon>Eukaryota incertae sedis</taxon>
    </lineage>
</organism>
<dbReference type="Gene3D" id="3.20.20.80">
    <property type="entry name" value="Glycosidases"/>
    <property type="match status" value="1"/>
</dbReference>
<feature type="compositionally biased region" description="Basic and acidic residues" evidence="1">
    <location>
        <begin position="128"/>
        <end position="152"/>
    </location>
</feature>
<dbReference type="Pfam" id="PF03644">
    <property type="entry name" value="Glyco_hydro_85"/>
    <property type="match status" value="1"/>
</dbReference>
<dbReference type="InterPro" id="IPR005201">
    <property type="entry name" value="TIM_ENGase"/>
</dbReference>
<dbReference type="GO" id="GO:0033925">
    <property type="term" value="F:mannosyl-glycoprotein endo-beta-N-acetylglucosaminidase activity"/>
    <property type="evidence" value="ECO:0007669"/>
    <property type="project" value="UniProtKB-EC"/>
</dbReference>
<dbReference type="AlphaFoldDB" id="A0A7S3DET9"/>
<dbReference type="InterPro" id="IPR017853">
    <property type="entry name" value="GH"/>
</dbReference>
<feature type="region of interest" description="Disordered" evidence="1">
    <location>
        <begin position="73"/>
        <end position="93"/>
    </location>
</feature>
<reference evidence="4" key="1">
    <citation type="submission" date="2021-01" db="EMBL/GenBank/DDBJ databases">
        <authorList>
            <person name="Corre E."/>
            <person name="Pelletier E."/>
            <person name="Niang G."/>
            <person name="Scheremetjew M."/>
            <person name="Finn R."/>
            <person name="Kale V."/>
            <person name="Holt S."/>
            <person name="Cochrane G."/>
            <person name="Meng A."/>
            <person name="Brown T."/>
            <person name="Cohen L."/>
        </authorList>
    </citation>
    <scope>NUCLEOTIDE SEQUENCE</scope>
    <source>
        <strain evidence="4">NIES-2562</strain>
    </source>
</reference>
<accession>A0A7S3DET9</accession>
<dbReference type="Gene3D" id="2.60.120.260">
    <property type="entry name" value="Galactose-binding domain-like"/>
    <property type="match status" value="1"/>
</dbReference>
<dbReference type="SUPFAM" id="SSF51445">
    <property type="entry name" value="(Trans)glycosidases"/>
    <property type="match status" value="1"/>
</dbReference>
<gene>
    <name evidence="4" type="ORF">PBIL07802_LOCUS17408</name>
</gene>
<dbReference type="PANTHER" id="PTHR13246:SF1">
    <property type="entry name" value="CYTOSOLIC ENDO-BETA-N-ACETYLGLUCOSAMINIDASE"/>
    <property type="match status" value="1"/>
</dbReference>